<dbReference type="NCBIfam" id="TIGR00158">
    <property type="entry name" value="L9"/>
    <property type="match status" value="1"/>
</dbReference>
<evidence type="ECO:0000256" key="6">
    <source>
        <dbReference type="ARBA" id="ARBA00035292"/>
    </source>
</evidence>
<dbReference type="SUPFAM" id="SSF55653">
    <property type="entry name" value="Ribosomal protein L9 C-domain"/>
    <property type="match status" value="1"/>
</dbReference>
<dbReference type="Pfam" id="PF01281">
    <property type="entry name" value="Ribosomal_L9_N"/>
    <property type="match status" value="1"/>
</dbReference>
<evidence type="ECO:0000256" key="5">
    <source>
        <dbReference type="ARBA" id="ARBA00023274"/>
    </source>
</evidence>
<dbReference type="GO" id="GO:0019843">
    <property type="term" value="F:rRNA binding"/>
    <property type="evidence" value="ECO:0007669"/>
    <property type="project" value="UniProtKB-UniRule"/>
</dbReference>
<dbReference type="Proteomes" id="UP000051012">
    <property type="component" value="Unassembled WGS sequence"/>
</dbReference>
<reference evidence="10 11" key="1">
    <citation type="journal article" date="2015" name="Microbiome">
        <title>Genomic resolution of linkages in carbon, nitrogen, and sulfur cycling among widespread estuary sediment bacteria.</title>
        <authorList>
            <person name="Baker B.J."/>
            <person name="Lazar C.S."/>
            <person name="Teske A.P."/>
            <person name="Dick G.J."/>
        </authorList>
    </citation>
    <scope>NUCLEOTIDE SEQUENCE [LARGE SCALE GENOMIC DNA]</scope>
    <source>
        <strain evidence="10">DG_78</strain>
    </source>
</reference>
<dbReference type="InterPro" id="IPR009027">
    <property type="entry name" value="Ribosomal_bL9/RNase_H1_N"/>
</dbReference>
<sequence length="149" mass="16739">MKVILLREVERFGKPHDIVDVKSGYARNYLFPKHLAIPATEANVRGLRKSQSRFSQQREKMKTMGMDLVERFKDLTIKTTIKTGIEGKSFGSITSSVVALLLNNNGIEIDKKNIMLEETIKHPGVYDIKVHLAEGVNAVFKLVVIEEGA</sequence>
<name>A0A0S7YDM5_UNCT6</name>
<protein>
    <recommendedName>
        <fullName evidence="6 7">Large ribosomal subunit protein bL9</fullName>
    </recommendedName>
</protein>
<dbReference type="InterPro" id="IPR036935">
    <property type="entry name" value="Ribosomal_bL9_N_sf"/>
</dbReference>
<dbReference type="InterPro" id="IPR000244">
    <property type="entry name" value="Ribosomal_bL9"/>
</dbReference>
<dbReference type="InterPro" id="IPR020070">
    <property type="entry name" value="Ribosomal_bL9_N"/>
</dbReference>
<dbReference type="Gene3D" id="3.10.430.100">
    <property type="entry name" value="Ribosomal protein L9, C-terminal domain"/>
    <property type="match status" value="1"/>
</dbReference>
<evidence type="ECO:0000313" key="11">
    <source>
        <dbReference type="Proteomes" id="UP000051012"/>
    </source>
</evidence>
<keyword evidence="3 7" id="KW-0694">RNA-binding</keyword>
<keyword evidence="5 7" id="KW-0687">Ribonucleoprotein</keyword>
<proteinExistence type="inferred from homology"/>
<organism evidence="10 11">
    <name type="scientific">candidate division TA06 bacterium DG_78</name>
    <dbReference type="NCBI Taxonomy" id="1703772"/>
    <lineage>
        <taxon>Bacteria</taxon>
        <taxon>Bacteria division TA06</taxon>
    </lineage>
</organism>
<dbReference type="PANTHER" id="PTHR21368">
    <property type="entry name" value="50S RIBOSOMAL PROTEIN L9"/>
    <property type="match status" value="1"/>
</dbReference>
<dbReference type="GO" id="GO:0005840">
    <property type="term" value="C:ribosome"/>
    <property type="evidence" value="ECO:0007669"/>
    <property type="project" value="UniProtKB-KW"/>
</dbReference>
<dbReference type="SUPFAM" id="SSF55658">
    <property type="entry name" value="L9 N-domain-like"/>
    <property type="match status" value="1"/>
</dbReference>
<dbReference type="PATRIC" id="fig|1703772.3.peg.1543"/>
<dbReference type="GO" id="GO:1990904">
    <property type="term" value="C:ribonucleoprotein complex"/>
    <property type="evidence" value="ECO:0007669"/>
    <property type="project" value="UniProtKB-KW"/>
</dbReference>
<dbReference type="InterPro" id="IPR020069">
    <property type="entry name" value="Ribosomal_bL9_C"/>
</dbReference>
<dbReference type="InterPro" id="IPR036791">
    <property type="entry name" value="Ribosomal_bL9_C_sf"/>
</dbReference>
<gene>
    <name evidence="7" type="primary">rplI</name>
    <name evidence="10" type="ORF">AMJ52_04750</name>
</gene>
<comment type="similarity">
    <text evidence="1 7">Belongs to the bacterial ribosomal protein bL9 family.</text>
</comment>
<evidence type="ECO:0000259" key="8">
    <source>
        <dbReference type="Pfam" id="PF01281"/>
    </source>
</evidence>
<keyword evidence="4 7" id="KW-0689">Ribosomal protein</keyword>
<dbReference type="Gene3D" id="3.40.5.10">
    <property type="entry name" value="Ribosomal protein L9, N-terminal domain"/>
    <property type="match status" value="1"/>
</dbReference>
<evidence type="ECO:0000256" key="3">
    <source>
        <dbReference type="ARBA" id="ARBA00022884"/>
    </source>
</evidence>
<feature type="domain" description="Ribosomal protein L9" evidence="8">
    <location>
        <begin position="1"/>
        <end position="45"/>
    </location>
</feature>
<evidence type="ECO:0000256" key="4">
    <source>
        <dbReference type="ARBA" id="ARBA00022980"/>
    </source>
</evidence>
<evidence type="ECO:0000256" key="2">
    <source>
        <dbReference type="ARBA" id="ARBA00022730"/>
    </source>
</evidence>
<feature type="domain" description="Large ribosomal subunit protein bL9 C-terminal" evidence="9">
    <location>
        <begin position="70"/>
        <end position="145"/>
    </location>
</feature>
<comment type="function">
    <text evidence="7">Binds to the 23S rRNA.</text>
</comment>
<dbReference type="Pfam" id="PF03948">
    <property type="entry name" value="Ribosomal_L9_C"/>
    <property type="match status" value="1"/>
</dbReference>
<evidence type="ECO:0000256" key="1">
    <source>
        <dbReference type="ARBA" id="ARBA00010605"/>
    </source>
</evidence>
<dbReference type="EMBL" id="LJNI01000050">
    <property type="protein sequence ID" value="KPJ72882.1"/>
    <property type="molecule type" value="Genomic_DNA"/>
</dbReference>
<dbReference type="HAMAP" id="MF_00503">
    <property type="entry name" value="Ribosomal_bL9"/>
    <property type="match status" value="1"/>
</dbReference>
<dbReference type="GO" id="GO:0003735">
    <property type="term" value="F:structural constituent of ribosome"/>
    <property type="evidence" value="ECO:0007669"/>
    <property type="project" value="InterPro"/>
</dbReference>
<evidence type="ECO:0000256" key="7">
    <source>
        <dbReference type="HAMAP-Rule" id="MF_00503"/>
    </source>
</evidence>
<comment type="caution">
    <text evidence="10">The sequence shown here is derived from an EMBL/GenBank/DDBJ whole genome shotgun (WGS) entry which is preliminary data.</text>
</comment>
<keyword evidence="2 7" id="KW-0699">rRNA-binding</keyword>
<evidence type="ECO:0000313" key="10">
    <source>
        <dbReference type="EMBL" id="KPJ72882.1"/>
    </source>
</evidence>
<dbReference type="InterPro" id="IPR020594">
    <property type="entry name" value="Ribosomal_bL9_bac/chp"/>
</dbReference>
<accession>A0A0S7YDM5</accession>
<dbReference type="GO" id="GO:0006412">
    <property type="term" value="P:translation"/>
    <property type="evidence" value="ECO:0007669"/>
    <property type="project" value="UniProtKB-UniRule"/>
</dbReference>
<evidence type="ECO:0000259" key="9">
    <source>
        <dbReference type="Pfam" id="PF03948"/>
    </source>
</evidence>
<dbReference type="AlphaFoldDB" id="A0A0S7YDM5"/>